<keyword evidence="2" id="KW-1185">Reference proteome</keyword>
<sequence length="177" mass="19987">MEEVMMRNLLKKDIAGLIAIAVIALVVIFSGCIGDKSKGIEYYNDAMFCWNEVNTAMLHTIQGDDFNYNQVLYQLHDVRGLLQKSKEAFISAGEEDWVLFVDARIDEVDGDIAFYTAFNSGEAAYFINNAKHFYSQSLEKLKMLLELYPTFEERSLVIDAINSSEKQIEACNSLLGA</sequence>
<organism evidence="1 2">
    <name type="scientific">Candidatus Syntropharchaeum caldarium</name>
    <dbReference type="NCBI Taxonomy" id="1838285"/>
    <lineage>
        <taxon>Archaea</taxon>
        <taxon>Methanobacteriati</taxon>
        <taxon>Methanobacteriota</taxon>
        <taxon>Stenosarchaea group</taxon>
        <taxon>Methanomicrobia</taxon>
        <taxon>Methanosarcinales</taxon>
        <taxon>ANME-2 cluster</taxon>
        <taxon>Candidatus Syntropharchaeum</taxon>
    </lineage>
</organism>
<accession>A0A1F2PB84</accession>
<dbReference type="Proteomes" id="UP000186940">
    <property type="component" value="Unassembled WGS sequence"/>
</dbReference>
<proteinExistence type="predicted"/>
<evidence type="ECO:0000313" key="2">
    <source>
        <dbReference type="Proteomes" id="UP000186940"/>
    </source>
</evidence>
<reference evidence="1" key="1">
    <citation type="submission" date="2016-05" db="EMBL/GenBank/DDBJ databases">
        <title>Microbial consortia oxidize butane by reversing methanogenesis.</title>
        <authorList>
            <person name="Laso-Perez R."/>
            <person name="Richter M."/>
            <person name="Wegener G."/>
            <person name="Musat F."/>
        </authorList>
    </citation>
    <scope>NUCLEOTIDE SEQUENCE [LARGE SCALE GENOMIC DNA]</scope>
    <source>
        <strain evidence="1">BOX2</strain>
    </source>
</reference>
<dbReference type="STRING" id="1838285.SCAL_000955"/>
<evidence type="ECO:0000313" key="1">
    <source>
        <dbReference type="EMBL" id="OFV68315.1"/>
    </source>
</evidence>
<gene>
    <name evidence="1" type="ORF">SCAL_000955</name>
</gene>
<dbReference type="AlphaFoldDB" id="A0A1F2PB84"/>
<dbReference type="PROSITE" id="PS51257">
    <property type="entry name" value="PROKAR_LIPOPROTEIN"/>
    <property type="match status" value="1"/>
</dbReference>
<name>A0A1F2PB84_9EURY</name>
<comment type="caution">
    <text evidence="1">The sequence shown here is derived from an EMBL/GenBank/DDBJ whole genome shotgun (WGS) entry which is preliminary data.</text>
</comment>
<protein>
    <submittedName>
        <fullName evidence="1">Uncharacterized protein</fullName>
    </submittedName>
</protein>
<dbReference type="EMBL" id="LYOS01000002">
    <property type="protein sequence ID" value="OFV68315.1"/>
    <property type="molecule type" value="Genomic_DNA"/>
</dbReference>